<keyword evidence="9" id="KW-1185">Reference proteome</keyword>
<dbReference type="GO" id="GO:0005634">
    <property type="term" value="C:nucleus"/>
    <property type="evidence" value="ECO:0007669"/>
    <property type="project" value="UniProtKB-SubCell"/>
</dbReference>
<feature type="compositionally biased region" description="Polar residues" evidence="7">
    <location>
        <begin position="421"/>
        <end position="445"/>
    </location>
</feature>
<name>A0AAD5V9D1_9APHY</name>
<gene>
    <name evidence="8" type="ORF">NLI96_g2032</name>
</gene>
<dbReference type="PANTHER" id="PTHR12945">
    <property type="entry name" value="TRANSLATION INITIATION FACTOR EIF3-RELATED"/>
    <property type="match status" value="1"/>
</dbReference>
<dbReference type="EMBL" id="JANAWD010000042">
    <property type="protein sequence ID" value="KAJ3489602.1"/>
    <property type="molecule type" value="Genomic_DNA"/>
</dbReference>
<evidence type="ECO:0000313" key="9">
    <source>
        <dbReference type="Proteomes" id="UP001212997"/>
    </source>
</evidence>
<keyword evidence="4" id="KW-0819">tRNA processing</keyword>
<dbReference type="AlphaFoldDB" id="A0AAD5V9D1"/>
<protein>
    <recommendedName>
        <fullName evidence="3">tRNA (adenine(58)-N(1))-methyltransferase non-catalytic subunit TRM6</fullName>
    </recommendedName>
    <alternativeName>
        <fullName evidence="6">tRNA(m1A58)-methyltransferase subunit TRM6</fullName>
    </alternativeName>
</protein>
<feature type="region of interest" description="Disordered" evidence="7">
    <location>
        <begin position="408"/>
        <end position="462"/>
    </location>
</feature>
<evidence type="ECO:0000256" key="4">
    <source>
        <dbReference type="ARBA" id="ARBA00022694"/>
    </source>
</evidence>
<accession>A0AAD5V9D1</accession>
<dbReference type="PANTHER" id="PTHR12945:SF0">
    <property type="entry name" value="TRNA (ADENINE(58)-N(1))-METHYLTRANSFERASE NON-CATALYTIC SUBUNIT TRM6"/>
    <property type="match status" value="1"/>
</dbReference>
<reference evidence="8" key="1">
    <citation type="submission" date="2022-07" db="EMBL/GenBank/DDBJ databases">
        <title>Genome Sequence of Physisporinus lineatus.</title>
        <authorList>
            <person name="Buettner E."/>
        </authorList>
    </citation>
    <scope>NUCLEOTIDE SEQUENCE</scope>
    <source>
        <strain evidence="8">VT162</strain>
    </source>
</reference>
<dbReference type="InterPro" id="IPR029063">
    <property type="entry name" value="SAM-dependent_MTases_sf"/>
</dbReference>
<dbReference type="Proteomes" id="UP001212997">
    <property type="component" value="Unassembled WGS sequence"/>
</dbReference>
<feature type="region of interest" description="Disordered" evidence="7">
    <location>
        <begin position="1"/>
        <end position="22"/>
    </location>
</feature>
<evidence type="ECO:0000256" key="6">
    <source>
        <dbReference type="ARBA" id="ARBA00032319"/>
    </source>
</evidence>
<dbReference type="Gene3D" id="3.40.50.150">
    <property type="entry name" value="Vaccinia Virus protein VP39"/>
    <property type="match status" value="1"/>
</dbReference>
<comment type="subcellular location">
    <subcellularLocation>
        <location evidence="1">Nucleus</location>
    </subcellularLocation>
</comment>
<organism evidence="8 9">
    <name type="scientific">Meripilus lineatus</name>
    <dbReference type="NCBI Taxonomy" id="2056292"/>
    <lineage>
        <taxon>Eukaryota</taxon>
        <taxon>Fungi</taxon>
        <taxon>Dikarya</taxon>
        <taxon>Basidiomycota</taxon>
        <taxon>Agaricomycotina</taxon>
        <taxon>Agaricomycetes</taxon>
        <taxon>Polyporales</taxon>
        <taxon>Meripilaceae</taxon>
        <taxon>Meripilus</taxon>
    </lineage>
</organism>
<evidence type="ECO:0000313" key="8">
    <source>
        <dbReference type="EMBL" id="KAJ3489602.1"/>
    </source>
</evidence>
<evidence type="ECO:0000256" key="3">
    <source>
        <dbReference type="ARBA" id="ARBA00021704"/>
    </source>
</evidence>
<evidence type="ECO:0000256" key="2">
    <source>
        <dbReference type="ARBA" id="ARBA00008320"/>
    </source>
</evidence>
<dbReference type="GO" id="GO:0030488">
    <property type="term" value="P:tRNA methylation"/>
    <property type="evidence" value="ECO:0007669"/>
    <property type="project" value="InterPro"/>
</dbReference>
<comment type="similarity">
    <text evidence="2">Belongs to the TRM6/GCD10 family.</text>
</comment>
<dbReference type="GO" id="GO:0031515">
    <property type="term" value="C:tRNA (m1A) methyltransferase complex"/>
    <property type="evidence" value="ECO:0007669"/>
    <property type="project" value="InterPro"/>
</dbReference>
<dbReference type="InterPro" id="IPR017423">
    <property type="entry name" value="TRM6"/>
</dbReference>
<dbReference type="Pfam" id="PF04189">
    <property type="entry name" value="Gcd10p"/>
    <property type="match status" value="1"/>
</dbReference>
<keyword evidence="5" id="KW-0539">Nucleus</keyword>
<evidence type="ECO:0000256" key="5">
    <source>
        <dbReference type="ARBA" id="ARBA00023242"/>
    </source>
</evidence>
<sequence>MASENGVDILEGPSHITTGTPRPVQPVKTIQLGDSVLLRLPNGDVKPQKIEKDCSVNLGKYGTFYANDLVGQHFGLTYDIVDKKLKLAPPRTLQEVEDTDATNELINDGQAVQPLKLEHIEALKKAGHTASEIIQKQIDQHANYSLKTEYSKEKYKKRKEAKYSKFFTTVIPTLFNVCDYWYNKDQSRLRDIRPDTLSQILNLLNVRPGGRYIAVDDASGVVVAGILERLGVLTQMNFKKEVVSVMSSLNWATGDEDYAPLLPPTDTPTGSFKSDAQRSRIVKRRAVHSALMQAREELFGGEFDGLVVASQYEPFEILQRLSPYLGGSASIVVYSPYVQILTDLQAKLRDDPAYLAPAITEAWLRRYQVLPGRTHPLMNAAGTGGHILHTIKVYDDPSAMSVLVHRQKAKRARTEEGDVSLVTTPNIASSGEPSDSQPTPTSGEQAANDPSIAADDGDTLRS</sequence>
<evidence type="ECO:0000256" key="1">
    <source>
        <dbReference type="ARBA" id="ARBA00004123"/>
    </source>
</evidence>
<proteinExistence type="inferred from homology"/>
<evidence type="ECO:0000256" key="7">
    <source>
        <dbReference type="SAM" id="MobiDB-lite"/>
    </source>
</evidence>
<comment type="caution">
    <text evidence="8">The sequence shown here is derived from an EMBL/GenBank/DDBJ whole genome shotgun (WGS) entry which is preliminary data.</text>
</comment>